<evidence type="ECO:0000259" key="2">
    <source>
        <dbReference type="Pfam" id="PF13556"/>
    </source>
</evidence>
<gene>
    <name evidence="4" type="ORF">ACFQKB_28630</name>
</gene>
<dbReference type="InterPro" id="IPR042070">
    <property type="entry name" value="PucR_C-HTH_sf"/>
</dbReference>
<comment type="caution">
    <text evidence="4">The sequence shown here is derived from an EMBL/GenBank/DDBJ whole genome shotgun (WGS) entry which is preliminary data.</text>
</comment>
<evidence type="ECO:0000313" key="4">
    <source>
        <dbReference type="EMBL" id="MFC6883755.1"/>
    </source>
</evidence>
<organism evidence="4 5">
    <name type="scientific">Actinomadura yumaensis</name>
    <dbReference type="NCBI Taxonomy" id="111807"/>
    <lineage>
        <taxon>Bacteria</taxon>
        <taxon>Bacillati</taxon>
        <taxon>Actinomycetota</taxon>
        <taxon>Actinomycetes</taxon>
        <taxon>Streptosporangiales</taxon>
        <taxon>Thermomonosporaceae</taxon>
        <taxon>Actinomadura</taxon>
    </lineage>
</organism>
<feature type="compositionally biased region" description="Low complexity" evidence="1">
    <location>
        <begin position="438"/>
        <end position="453"/>
    </location>
</feature>
<dbReference type="Pfam" id="PF25906">
    <property type="entry name" value="PucR-like_N"/>
    <property type="match status" value="1"/>
</dbReference>
<dbReference type="InterPro" id="IPR051448">
    <property type="entry name" value="CdaR-like_regulators"/>
</dbReference>
<dbReference type="PANTHER" id="PTHR33744:SF1">
    <property type="entry name" value="DNA-BINDING TRANSCRIPTIONAL ACTIVATOR ADER"/>
    <property type="match status" value="1"/>
</dbReference>
<evidence type="ECO:0000313" key="5">
    <source>
        <dbReference type="Proteomes" id="UP001596380"/>
    </source>
</evidence>
<feature type="compositionally biased region" description="Low complexity" evidence="1">
    <location>
        <begin position="415"/>
        <end position="425"/>
    </location>
</feature>
<name>A0ABW2CS89_9ACTN</name>
<dbReference type="RefSeq" id="WP_378048733.1">
    <property type="nucleotide sequence ID" value="NZ_JBHSXE010000001.1"/>
</dbReference>
<evidence type="ECO:0000256" key="1">
    <source>
        <dbReference type="SAM" id="MobiDB-lite"/>
    </source>
</evidence>
<sequence>MGTLATAGPFLPWPDGHRATADALRASVPSIAEETVLDIRRELPEYVRPHDARYAATLELGVRYAIGQFVELVNDPSAPTDEVVAFFRDVGYGEALEGRSLEPLRLAVRRGAKTAVRRLSEAASGREPDLPSPVYSQVIDAIFPYLDLLDAAAARGHAEGEARTEHGLRRHRRLLLDLLIADPPPTERSVRAQARWAGWHPARTVAAVALHPRGDRTPATPPLGPDVLDGLHLNQPCLIVPDPEGPGRRQALEAALRGWIAVLGPAGAVTELGPSLRWARHALSLARRGALPSDGLLDVADHMPTLVITQGHDLVGRVAARRLAPLERVRSRQRRRLLAETLVACLECGFNSARVAERVHLHPQTVRYRLRTLEDLFGQVIYDPAHSLELQMVLRAWLADNPASESGQDAAPETAAPARTDGAAASRPSAPDRGAQRTSTAASTADATSPPAG</sequence>
<accession>A0ABW2CS89</accession>
<proteinExistence type="predicted"/>
<feature type="domain" description="PucR-like N-terminal" evidence="3">
    <location>
        <begin position="20"/>
        <end position="180"/>
    </location>
</feature>
<dbReference type="InterPro" id="IPR058663">
    <property type="entry name" value="PucR-like_N"/>
</dbReference>
<dbReference type="Pfam" id="PF13556">
    <property type="entry name" value="HTH_30"/>
    <property type="match status" value="1"/>
</dbReference>
<protein>
    <submittedName>
        <fullName evidence="4">PucR family transcriptional regulator</fullName>
    </submittedName>
</protein>
<keyword evidence="5" id="KW-1185">Reference proteome</keyword>
<feature type="region of interest" description="Disordered" evidence="1">
    <location>
        <begin position="403"/>
        <end position="453"/>
    </location>
</feature>
<dbReference type="Proteomes" id="UP001596380">
    <property type="component" value="Unassembled WGS sequence"/>
</dbReference>
<dbReference type="PANTHER" id="PTHR33744">
    <property type="entry name" value="CARBOHYDRATE DIACID REGULATOR"/>
    <property type="match status" value="1"/>
</dbReference>
<dbReference type="Gene3D" id="1.10.10.2840">
    <property type="entry name" value="PucR C-terminal helix-turn-helix domain"/>
    <property type="match status" value="1"/>
</dbReference>
<feature type="domain" description="PucR C-terminal helix-turn-helix" evidence="2">
    <location>
        <begin position="338"/>
        <end position="396"/>
    </location>
</feature>
<dbReference type="EMBL" id="JBHSXS010000021">
    <property type="protein sequence ID" value="MFC6883755.1"/>
    <property type="molecule type" value="Genomic_DNA"/>
</dbReference>
<dbReference type="InterPro" id="IPR025736">
    <property type="entry name" value="PucR_C-HTH_dom"/>
</dbReference>
<reference evidence="5" key="1">
    <citation type="journal article" date="2019" name="Int. J. Syst. Evol. Microbiol.">
        <title>The Global Catalogue of Microorganisms (GCM) 10K type strain sequencing project: providing services to taxonomists for standard genome sequencing and annotation.</title>
        <authorList>
            <consortium name="The Broad Institute Genomics Platform"/>
            <consortium name="The Broad Institute Genome Sequencing Center for Infectious Disease"/>
            <person name="Wu L."/>
            <person name="Ma J."/>
        </authorList>
    </citation>
    <scope>NUCLEOTIDE SEQUENCE [LARGE SCALE GENOMIC DNA]</scope>
    <source>
        <strain evidence="5">JCM 3369</strain>
    </source>
</reference>
<evidence type="ECO:0000259" key="3">
    <source>
        <dbReference type="Pfam" id="PF25906"/>
    </source>
</evidence>